<sequence length="145" mass="16044">MRDADVVLPTGMTELSPELKAYLDESNVYAVVATIGKNGQPHQTVVWIKRDGDDLLYSTTVSRAQAKNLVRDPRISVLVNPPDRPFLYAEIVGTATLTPDPERALPNELSLRYTGLPYAEFNPASVNDADRVIVRITPDRVLGRL</sequence>
<organism evidence="3 4">
    <name type="scientific">Nocardia camponoti</name>
    <dbReference type="NCBI Taxonomy" id="1616106"/>
    <lineage>
        <taxon>Bacteria</taxon>
        <taxon>Bacillati</taxon>
        <taxon>Actinomycetota</taxon>
        <taxon>Actinomycetes</taxon>
        <taxon>Mycobacteriales</taxon>
        <taxon>Nocardiaceae</taxon>
        <taxon>Nocardia</taxon>
    </lineage>
</organism>
<dbReference type="GO" id="GO:0070967">
    <property type="term" value="F:coenzyme F420 binding"/>
    <property type="evidence" value="ECO:0007669"/>
    <property type="project" value="TreeGrafter"/>
</dbReference>
<dbReference type="GO" id="GO:0016627">
    <property type="term" value="F:oxidoreductase activity, acting on the CH-CH group of donors"/>
    <property type="evidence" value="ECO:0007669"/>
    <property type="project" value="TreeGrafter"/>
</dbReference>
<dbReference type="EMBL" id="BMMW01000001">
    <property type="protein sequence ID" value="GGK42192.1"/>
    <property type="molecule type" value="Genomic_DNA"/>
</dbReference>
<evidence type="ECO:0000256" key="1">
    <source>
        <dbReference type="ARBA" id="ARBA00023002"/>
    </source>
</evidence>
<dbReference type="InterPro" id="IPR019920">
    <property type="entry name" value="F420-binding_dom_put"/>
</dbReference>
<keyword evidence="1" id="KW-0560">Oxidoreductase</keyword>
<reference evidence="3" key="2">
    <citation type="submission" date="2020-09" db="EMBL/GenBank/DDBJ databases">
        <authorList>
            <person name="Sun Q."/>
            <person name="Zhou Y."/>
        </authorList>
    </citation>
    <scope>NUCLEOTIDE SEQUENCE</scope>
    <source>
        <strain evidence="3">CGMCC 4.7278</strain>
    </source>
</reference>
<dbReference type="Gene3D" id="2.30.110.10">
    <property type="entry name" value="Electron Transport, Fmn-binding Protein, Chain A"/>
    <property type="match status" value="1"/>
</dbReference>
<comment type="caution">
    <text evidence="3">The sequence shown here is derived from an EMBL/GenBank/DDBJ whole genome shotgun (WGS) entry which is preliminary data.</text>
</comment>
<accession>A0A917V650</accession>
<dbReference type="GO" id="GO:0005829">
    <property type="term" value="C:cytosol"/>
    <property type="evidence" value="ECO:0007669"/>
    <property type="project" value="TreeGrafter"/>
</dbReference>
<evidence type="ECO:0000313" key="4">
    <source>
        <dbReference type="Proteomes" id="UP000612956"/>
    </source>
</evidence>
<dbReference type="InterPro" id="IPR011576">
    <property type="entry name" value="Pyridox_Oxase_N"/>
</dbReference>
<proteinExistence type="predicted"/>
<evidence type="ECO:0000259" key="2">
    <source>
        <dbReference type="Pfam" id="PF01243"/>
    </source>
</evidence>
<dbReference type="Pfam" id="PF01243">
    <property type="entry name" value="PNPOx_N"/>
    <property type="match status" value="1"/>
</dbReference>
<dbReference type="InterPro" id="IPR052019">
    <property type="entry name" value="F420H2_bilvrd_red/Heme_oxyg"/>
</dbReference>
<dbReference type="NCBIfam" id="TIGR03618">
    <property type="entry name" value="Rv1155_F420"/>
    <property type="match status" value="1"/>
</dbReference>
<evidence type="ECO:0000313" key="3">
    <source>
        <dbReference type="EMBL" id="GGK42192.1"/>
    </source>
</evidence>
<dbReference type="InterPro" id="IPR012349">
    <property type="entry name" value="Split_barrel_FMN-bd"/>
</dbReference>
<dbReference type="Proteomes" id="UP000612956">
    <property type="component" value="Unassembled WGS sequence"/>
</dbReference>
<dbReference type="SUPFAM" id="SSF50475">
    <property type="entry name" value="FMN-binding split barrel"/>
    <property type="match status" value="1"/>
</dbReference>
<keyword evidence="4" id="KW-1185">Reference proteome</keyword>
<dbReference type="PANTHER" id="PTHR35176:SF6">
    <property type="entry name" value="HEME OXYGENASE HI_0854-RELATED"/>
    <property type="match status" value="1"/>
</dbReference>
<dbReference type="RefSeq" id="WP_229683734.1">
    <property type="nucleotide sequence ID" value="NZ_BMMW01000001.1"/>
</dbReference>
<dbReference type="AlphaFoldDB" id="A0A917V650"/>
<gene>
    <name evidence="3" type="ORF">GCM10011591_12150</name>
</gene>
<feature type="domain" description="Pyridoxamine 5'-phosphate oxidase N-terminal" evidence="2">
    <location>
        <begin position="16"/>
        <end position="142"/>
    </location>
</feature>
<dbReference type="PANTHER" id="PTHR35176">
    <property type="entry name" value="HEME OXYGENASE HI_0854-RELATED"/>
    <property type="match status" value="1"/>
</dbReference>
<name>A0A917V650_9NOCA</name>
<protein>
    <recommendedName>
        <fullName evidence="2">Pyridoxamine 5'-phosphate oxidase N-terminal domain-containing protein</fullName>
    </recommendedName>
</protein>
<reference evidence="3" key="1">
    <citation type="journal article" date="2014" name="Int. J. Syst. Evol. Microbiol.">
        <title>Complete genome sequence of Corynebacterium casei LMG S-19264T (=DSM 44701T), isolated from a smear-ripened cheese.</title>
        <authorList>
            <consortium name="US DOE Joint Genome Institute (JGI-PGF)"/>
            <person name="Walter F."/>
            <person name="Albersmeier A."/>
            <person name="Kalinowski J."/>
            <person name="Ruckert C."/>
        </authorList>
    </citation>
    <scope>NUCLEOTIDE SEQUENCE</scope>
    <source>
        <strain evidence="3">CGMCC 4.7278</strain>
    </source>
</reference>